<dbReference type="InParanoid" id="K5WUC1"/>
<gene>
    <name evidence="6" type="ORF">AGABI1DRAFT_48147</name>
</gene>
<dbReference type="Proteomes" id="UP000008493">
    <property type="component" value="Unassembled WGS sequence"/>
</dbReference>
<dbReference type="GO" id="GO:0003723">
    <property type="term" value="F:RNA binding"/>
    <property type="evidence" value="ECO:0007669"/>
    <property type="project" value="UniProtKB-KW"/>
</dbReference>
<evidence type="ECO:0000256" key="1">
    <source>
        <dbReference type="ARBA" id="ARBA00022578"/>
    </source>
</evidence>
<evidence type="ECO:0000256" key="3">
    <source>
        <dbReference type="ARBA" id="ARBA00048173"/>
    </source>
</evidence>
<evidence type="ECO:0000313" key="6">
    <source>
        <dbReference type="EMBL" id="EKM74358.1"/>
    </source>
</evidence>
<evidence type="ECO:0000256" key="4">
    <source>
        <dbReference type="ARBA" id="ARBA00049244"/>
    </source>
</evidence>
<keyword evidence="2" id="KW-0694">RNA-binding</keyword>
<organism evidence="6 7">
    <name type="scientific">Agaricus bisporus var. burnettii (strain JB137-S8 / ATCC MYA-4627 / FGSC 10392)</name>
    <name type="common">White button mushroom</name>
    <dbReference type="NCBI Taxonomy" id="597362"/>
    <lineage>
        <taxon>Eukaryota</taxon>
        <taxon>Fungi</taxon>
        <taxon>Dikarya</taxon>
        <taxon>Basidiomycota</taxon>
        <taxon>Agaricomycotina</taxon>
        <taxon>Agaricomycetes</taxon>
        <taxon>Agaricomycetidae</taxon>
        <taxon>Agaricales</taxon>
        <taxon>Agaricineae</taxon>
        <taxon>Agaricaceae</taxon>
        <taxon>Agaricus</taxon>
    </lineage>
</organism>
<keyword evidence="7" id="KW-1185">Reference proteome</keyword>
<dbReference type="Gene3D" id="3.30.420.10">
    <property type="entry name" value="Ribonuclease H-like superfamily/Ribonuclease H"/>
    <property type="match status" value="1"/>
</dbReference>
<reference evidence="7" key="1">
    <citation type="journal article" date="2012" name="Proc. Natl. Acad. Sci. U.S.A.">
        <title>Genome sequence of the button mushroom Agaricus bisporus reveals mechanisms governing adaptation to a humic-rich ecological niche.</title>
        <authorList>
            <person name="Morin E."/>
            <person name="Kohler A."/>
            <person name="Baker A.R."/>
            <person name="Foulongne-Oriol M."/>
            <person name="Lombard V."/>
            <person name="Nagy L.G."/>
            <person name="Ohm R.A."/>
            <person name="Patyshakuliyeva A."/>
            <person name="Brun A."/>
            <person name="Aerts A.L."/>
            <person name="Bailey A.M."/>
            <person name="Billette C."/>
            <person name="Coutinho P.M."/>
            <person name="Deakin G."/>
            <person name="Doddapaneni H."/>
            <person name="Floudas D."/>
            <person name="Grimwood J."/>
            <person name="Hilden K."/>
            <person name="Kuees U."/>
            <person name="LaButti K.M."/>
            <person name="Lapidus A."/>
            <person name="Lindquist E.A."/>
            <person name="Lucas S.M."/>
            <person name="Murat C."/>
            <person name="Riley R.W."/>
            <person name="Salamov A.A."/>
            <person name="Schmutz J."/>
            <person name="Subramanian V."/>
            <person name="Woesten H.A.B."/>
            <person name="Xu J."/>
            <person name="Eastwood D.C."/>
            <person name="Foster G.D."/>
            <person name="Sonnenberg A.S."/>
            <person name="Cullen D."/>
            <person name="de Vries R.P."/>
            <person name="Lundell T."/>
            <person name="Hibbett D.S."/>
            <person name="Henrissat B."/>
            <person name="Burton K.S."/>
            <person name="Kerrigan R.W."/>
            <person name="Challen M.P."/>
            <person name="Grigoriev I.V."/>
            <person name="Martin F."/>
        </authorList>
    </citation>
    <scope>NUCLEOTIDE SEQUENCE [LARGE SCALE GENOMIC DNA]</scope>
    <source>
        <strain evidence="7">JB137-S8 / ATCC MYA-4627 / FGSC 10392</strain>
    </source>
</reference>
<dbReference type="AlphaFoldDB" id="K5WUC1"/>
<dbReference type="OrthoDB" id="2847449at2759"/>
<name>K5WUC1_AGABU</name>
<dbReference type="GeneID" id="18829767"/>
<dbReference type="OMA" id="ICHEYTI"/>
<dbReference type="GO" id="GO:0032196">
    <property type="term" value="P:transposition"/>
    <property type="evidence" value="ECO:0007669"/>
    <property type="project" value="UniProtKB-KW"/>
</dbReference>
<dbReference type="STRING" id="597362.K5WUC1"/>
<keyword evidence="1" id="KW-0815">Transposition</keyword>
<proteinExistence type="predicted"/>
<protein>
    <recommendedName>
        <fullName evidence="5">Integrase catalytic domain-containing protein</fullName>
    </recommendedName>
</protein>
<dbReference type="HOGENOM" id="CLU_001650_20_5_1"/>
<dbReference type="InterPro" id="IPR039537">
    <property type="entry name" value="Retrotran_Ty1/copia-like"/>
</dbReference>
<dbReference type="GO" id="GO:0003887">
    <property type="term" value="F:DNA-directed DNA polymerase activity"/>
    <property type="evidence" value="ECO:0007669"/>
    <property type="project" value="UniProtKB-EC"/>
</dbReference>
<dbReference type="SUPFAM" id="SSF53098">
    <property type="entry name" value="Ribonuclease H-like"/>
    <property type="match status" value="1"/>
</dbReference>
<accession>K5WUC1</accession>
<dbReference type="PANTHER" id="PTHR42648:SF28">
    <property type="entry name" value="TRANSPOSON-ENCODED PROTEIN WITH RIBONUCLEASE H-LIKE AND RETROVIRUS ZINC FINGER-LIKE DOMAINS"/>
    <property type="match status" value="1"/>
</dbReference>
<feature type="non-terminal residue" evidence="6">
    <location>
        <position position="1"/>
    </location>
</feature>
<feature type="domain" description="Integrase catalytic" evidence="5">
    <location>
        <begin position="14"/>
        <end position="173"/>
    </location>
</feature>
<dbReference type="PANTHER" id="PTHR42648">
    <property type="entry name" value="TRANSPOSASE, PUTATIVE-RELATED"/>
    <property type="match status" value="1"/>
</dbReference>
<dbReference type="Pfam" id="PF00665">
    <property type="entry name" value="rve"/>
    <property type="match status" value="1"/>
</dbReference>
<dbReference type="GO" id="GO:0005634">
    <property type="term" value="C:nucleus"/>
    <property type="evidence" value="ECO:0007669"/>
    <property type="project" value="UniProtKB-ARBA"/>
</dbReference>
<dbReference type="GO" id="GO:0015074">
    <property type="term" value="P:DNA integration"/>
    <property type="evidence" value="ECO:0007669"/>
    <property type="project" value="InterPro"/>
</dbReference>
<dbReference type="EMBL" id="JH971490">
    <property type="protein sequence ID" value="EKM74358.1"/>
    <property type="molecule type" value="Genomic_DNA"/>
</dbReference>
<sequence>CPGCALGKQHQKTFSENPQRATHFGELIHSDLLEFPIQLYHKHKWAITFLDDYSSAITIALLRSKSQAFKALKDFVALISTQHDAKVKRFRTDNGGKYVSQEMENFFKEKGIIHETTAPYAHQQNGRTERLNRTLLDKIRAMMTNAYIPESYWEFAIQTAVHVYNRMPMRRIG</sequence>
<dbReference type="eggNOG" id="KOG0017">
    <property type="taxonomic scope" value="Eukaryota"/>
</dbReference>
<dbReference type="PROSITE" id="PS50994">
    <property type="entry name" value="INTEGRASE"/>
    <property type="match status" value="1"/>
</dbReference>
<evidence type="ECO:0000259" key="5">
    <source>
        <dbReference type="PROSITE" id="PS50994"/>
    </source>
</evidence>
<evidence type="ECO:0000313" key="7">
    <source>
        <dbReference type="Proteomes" id="UP000008493"/>
    </source>
</evidence>
<evidence type="ECO:0000256" key="2">
    <source>
        <dbReference type="ARBA" id="ARBA00022884"/>
    </source>
</evidence>
<comment type="catalytic activity">
    <reaction evidence="3">
        <text>DNA(n) + a 2'-deoxyribonucleoside 5'-triphosphate = DNA(n+1) + diphosphate</text>
        <dbReference type="Rhea" id="RHEA:22508"/>
        <dbReference type="Rhea" id="RHEA-COMP:17339"/>
        <dbReference type="Rhea" id="RHEA-COMP:17340"/>
        <dbReference type="ChEBI" id="CHEBI:33019"/>
        <dbReference type="ChEBI" id="CHEBI:61560"/>
        <dbReference type="ChEBI" id="CHEBI:173112"/>
        <dbReference type="EC" id="2.7.7.49"/>
    </reaction>
</comment>
<dbReference type="InterPro" id="IPR036397">
    <property type="entry name" value="RNaseH_sf"/>
</dbReference>
<dbReference type="InterPro" id="IPR001584">
    <property type="entry name" value="Integrase_cat-core"/>
</dbReference>
<dbReference type="InterPro" id="IPR012337">
    <property type="entry name" value="RNaseH-like_sf"/>
</dbReference>
<dbReference type="KEGG" id="abp:AGABI1DRAFT48147"/>
<dbReference type="GO" id="GO:0003964">
    <property type="term" value="F:RNA-directed DNA polymerase activity"/>
    <property type="evidence" value="ECO:0007669"/>
    <property type="project" value="UniProtKB-EC"/>
</dbReference>
<comment type="catalytic activity">
    <reaction evidence="4">
        <text>DNA(n) + a 2'-deoxyribonucleoside 5'-triphosphate = DNA(n+1) + diphosphate</text>
        <dbReference type="Rhea" id="RHEA:22508"/>
        <dbReference type="Rhea" id="RHEA-COMP:17339"/>
        <dbReference type="Rhea" id="RHEA-COMP:17340"/>
        <dbReference type="ChEBI" id="CHEBI:33019"/>
        <dbReference type="ChEBI" id="CHEBI:61560"/>
        <dbReference type="ChEBI" id="CHEBI:173112"/>
        <dbReference type="EC" id="2.7.7.7"/>
    </reaction>
</comment>
<dbReference type="RefSeq" id="XP_007335006.1">
    <property type="nucleotide sequence ID" value="XM_007334944.1"/>
</dbReference>